<organism evidence="7">
    <name type="scientific">Photinus pyralis</name>
    <name type="common">Common eastern firefly</name>
    <name type="synonym">Lampyris pyralis</name>
    <dbReference type="NCBI Taxonomy" id="7054"/>
    <lineage>
        <taxon>Eukaryota</taxon>
        <taxon>Metazoa</taxon>
        <taxon>Ecdysozoa</taxon>
        <taxon>Arthropoda</taxon>
        <taxon>Hexapoda</taxon>
        <taxon>Insecta</taxon>
        <taxon>Pterygota</taxon>
        <taxon>Neoptera</taxon>
        <taxon>Endopterygota</taxon>
        <taxon>Coleoptera</taxon>
        <taxon>Polyphaga</taxon>
        <taxon>Elateriformia</taxon>
        <taxon>Elateroidea</taxon>
        <taxon>Lampyridae</taxon>
        <taxon>Lampyrinae</taxon>
        <taxon>Photinus</taxon>
    </lineage>
</organism>
<name>A0A1Y1L9H4_PHOPY</name>
<evidence type="ECO:0000256" key="5">
    <source>
        <dbReference type="SAM" id="Phobius"/>
    </source>
</evidence>
<dbReference type="OrthoDB" id="430300at2759"/>
<keyword evidence="9" id="KW-1185">Reference proteome</keyword>
<feature type="transmembrane region" description="Helical" evidence="5">
    <location>
        <begin position="129"/>
        <end position="156"/>
    </location>
</feature>
<reference evidence="8" key="3">
    <citation type="submission" date="2019-08" db="EMBL/GenBank/DDBJ databases">
        <authorList>
            <consortium name="Photinus pyralis genome working group"/>
            <person name="Fallon T.R."/>
            <person name="Sander Lower S.E."/>
            <person name="Weng J.-K."/>
        </authorList>
    </citation>
    <scope>NUCLEOTIDE SEQUENCE</scope>
    <source>
        <strain evidence="8">1611_PpyrPB1</strain>
        <tissue evidence="8">Whole body</tissue>
    </source>
</reference>
<dbReference type="InterPro" id="IPR020846">
    <property type="entry name" value="MFS_dom"/>
</dbReference>
<evidence type="ECO:0000259" key="6">
    <source>
        <dbReference type="PROSITE" id="PS50850"/>
    </source>
</evidence>
<dbReference type="SUPFAM" id="SSF103473">
    <property type="entry name" value="MFS general substrate transporter"/>
    <property type="match status" value="1"/>
</dbReference>
<feature type="domain" description="Major facilitator superfamily (MFS) profile" evidence="6">
    <location>
        <begin position="11"/>
        <end position="442"/>
    </location>
</feature>
<feature type="transmembrane region" description="Helical" evidence="5">
    <location>
        <begin position="168"/>
        <end position="191"/>
    </location>
</feature>
<feature type="transmembrane region" description="Helical" evidence="5">
    <location>
        <begin position="384"/>
        <end position="406"/>
    </location>
</feature>
<dbReference type="InterPro" id="IPR036259">
    <property type="entry name" value="MFS_trans_sf"/>
</dbReference>
<dbReference type="EMBL" id="GEZM01061798">
    <property type="protein sequence ID" value="JAV70311.1"/>
    <property type="molecule type" value="Transcribed_RNA"/>
</dbReference>
<dbReference type="InterPro" id="IPR005829">
    <property type="entry name" value="Sugar_transporter_CS"/>
</dbReference>
<sequence>MTLKINIELPVFLLFFSLNFSDLITKNFVIYSTCYITLKYNQSDCALLGINYTDNATALLEQKVQPHAAVIFTCFGIIQVFFAPIMCFLLGPWSDKYGRKPVLIATLGGLMISSVLRTVITAIPNISPWYLLIGLLPSCIVGGLPAAITVVLCYIVDVTDEQERVVKMYIFEGLIAIGTIIGSLTCSEALITLSYAGVFGISTLCVVVALLYVILFVPESVQHVHTEGKLRSLFCLTTFTSTVKTIIKRRENYSRGILIGILAIMTFSIFILLGEGEILFLYLREIFGWNMQLYTFYNSIVGVVQIFGGILSVCLFRKVMRLKETTVIGVSFVFCMMATLMLALAREDWQIYVGGTLKFMGVAISPMARSLLSKVVPSEETGKVFSMLTALETVGALLGNTIYTAIYKATLDLFPSAFFFVSIGVDVIILVILSVIIVLRRYDSQATYAPIAKE</sequence>
<dbReference type="AlphaFoldDB" id="A0A1Y1L9H4"/>
<dbReference type="PROSITE" id="PS00216">
    <property type="entry name" value="SUGAR_TRANSPORT_1"/>
    <property type="match status" value="1"/>
</dbReference>
<keyword evidence="2 5" id="KW-0812">Transmembrane</keyword>
<dbReference type="EMBL" id="VVIM01000001">
    <property type="protein sequence ID" value="KAB0804708.1"/>
    <property type="molecule type" value="Genomic_DNA"/>
</dbReference>
<dbReference type="PROSITE" id="PS50850">
    <property type="entry name" value="MFS"/>
    <property type="match status" value="1"/>
</dbReference>
<dbReference type="PANTHER" id="PTHR23507">
    <property type="entry name" value="ZGC:174356"/>
    <property type="match status" value="1"/>
</dbReference>
<dbReference type="InParanoid" id="A0A1Y1L9H4"/>
<feature type="transmembrane region" description="Helical" evidence="5">
    <location>
        <begin position="327"/>
        <end position="345"/>
    </location>
</feature>
<dbReference type="Proteomes" id="UP000327044">
    <property type="component" value="Unassembled WGS sequence"/>
</dbReference>
<reference evidence="8 9" key="2">
    <citation type="journal article" date="2018" name="Elife">
        <title>Firefly genomes illuminate parallel origins of bioluminescence in beetles.</title>
        <authorList>
            <person name="Fallon T.R."/>
            <person name="Lower S.E."/>
            <person name="Chang C.H."/>
            <person name="Bessho-Uehara M."/>
            <person name="Martin G.J."/>
            <person name="Bewick A.J."/>
            <person name="Behringer M."/>
            <person name="Debat H.J."/>
            <person name="Wong I."/>
            <person name="Day J.C."/>
            <person name="Suvorov A."/>
            <person name="Silva C.J."/>
            <person name="Stanger-Hall K.F."/>
            <person name="Hall D.W."/>
            <person name="Schmitz R.J."/>
            <person name="Nelson D.R."/>
            <person name="Lewis S.M."/>
            <person name="Shigenobu S."/>
            <person name="Bybee S.M."/>
            <person name="Larracuente A.M."/>
            <person name="Oba Y."/>
            <person name="Weng J.K."/>
        </authorList>
    </citation>
    <scope>NUCLEOTIDE SEQUENCE [LARGE SCALE GENOMIC DNA]</scope>
    <source>
        <strain evidence="8">1611_PpyrPB1</strain>
        <tissue evidence="8">Whole body</tissue>
    </source>
</reference>
<dbReference type="EMBL" id="GEZM01061797">
    <property type="protein sequence ID" value="JAV70312.1"/>
    <property type="molecule type" value="Transcribed_RNA"/>
</dbReference>
<evidence type="ECO:0000256" key="2">
    <source>
        <dbReference type="ARBA" id="ARBA00022692"/>
    </source>
</evidence>
<evidence type="ECO:0000313" key="8">
    <source>
        <dbReference type="EMBL" id="KAB0804708.1"/>
    </source>
</evidence>
<evidence type="ECO:0000313" key="7">
    <source>
        <dbReference type="EMBL" id="JAV70312.1"/>
    </source>
</evidence>
<dbReference type="GO" id="GO:0022857">
    <property type="term" value="F:transmembrane transporter activity"/>
    <property type="evidence" value="ECO:0007669"/>
    <property type="project" value="InterPro"/>
</dbReference>
<protein>
    <recommendedName>
        <fullName evidence="6">Major facilitator superfamily (MFS) profile domain-containing protein</fullName>
    </recommendedName>
</protein>
<dbReference type="Pfam" id="PF07690">
    <property type="entry name" value="MFS_1"/>
    <property type="match status" value="1"/>
</dbReference>
<comment type="subcellular location">
    <subcellularLocation>
        <location evidence="1">Membrane</location>
        <topology evidence="1">Multi-pass membrane protein</topology>
    </subcellularLocation>
</comment>
<evidence type="ECO:0000256" key="3">
    <source>
        <dbReference type="ARBA" id="ARBA00022989"/>
    </source>
</evidence>
<dbReference type="Gene3D" id="1.20.1250.20">
    <property type="entry name" value="MFS general substrate transporter like domains"/>
    <property type="match status" value="1"/>
</dbReference>
<keyword evidence="4 5" id="KW-0472">Membrane</keyword>
<dbReference type="InterPro" id="IPR011701">
    <property type="entry name" value="MFS"/>
</dbReference>
<feature type="transmembrane region" description="Helical" evidence="5">
    <location>
        <begin position="256"/>
        <end position="274"/>
    </location>
</feature>
<feature type="transmembrane region" description="Helical" evidence="5">
    <location>
        <begin position="197"/>
        <end position="217"/>
    </location>
</feature>
<feature type="transmembrane region" description="Helical" evidence="5">
    <location>
        <begin position="294"/>
        <end position="315"/>
    </location>
</feature>
<feature type="transmembrane region" description="Helical" evidence="5">
    <location>
        <begin position="351"/>
        <end position="372"/>
    </location>
</feature>
<dbReference type="FunCoup" id="A0A1Y1L9H4">
    <property type="interactions" value="95"/>
</dbReference>
<feature type="transmembrane region" description="Helical" evidence="5">
    <location>
        <begin position="102"/>
        <end position="123"/>
    </location>
</feature>
<proteinExistence type="predicted"/>
<keyword evidence="3 5" id="KW-1133">Transmembrane helix</keyword>
<evidence type="ECO:0000313" key="9">
    <source>
        <dbReference type="Proteomes" id="UP000327044"/>
    </source>
</evidence>
<feature type="transmembrane region" description="Helical" evidence="5">
    <location>
        <begin position="418"/>
        <end position="439"/>
    </location>
</feature>
<gene>
    <name evidence="8" type="ORF">PPYR_01678</name>
</gene>
<reference evidence="7" key="1">
    <citation type="journal article" date="2016" name="Sci. Rep.">
        <title>Molecular characterization of firefly nuptial gifts: a multi-omics approach sheds light on postcopulatory sexual selection.</title>
        <authorList>
            <person name="Al-Wathiqui N."/>
            <person name="Fallon T.R."/>
            <person name="South A."/>
            <person name="Weng J.K."/>
            <person name="Lewis S.M."/>
        </authorList>
    </citation>
    <scope>NUCLEOTIDE SEQUENCE</scope>
</reference>
<dbReference type="PANTHER" id="PTHR23507:SF39">
    <property type="entry name" value="GH23453P-RELATED"/>
    <property type="match status" value="1"/>
</dbReference>
<dbReference type="GO" id="GO:0016020">
    <property type="term" value="C:membrane"/>
    <property type="evidence" value="ECO:0007669"/>
    <property type="project" value="UniProtKB-SubCell"/>
</dbReference>
<feature type="transmembrane region" description="Helical" evidence="5">
    <location>
        <begin position="68"/>
        <end position="90"/>
    </location>
</feature>
<evidence type="ECO:0000256" key="1">
    <source>
        <dbReference type="ARBA" id="ARBA00004141"/>
    </source>
</evidence>
<accession>A0A1Y1L9H4</accession>
<evidence type="ECO:0000256" key="4">
    <source>
        <dbReference type="ARBA" id="ARBA00023136"/>
    </source>
</evidence>